<feature type="transmembrane region" description="Helical" evidence="7">
    <location>
        <begin position="385"/>
        <end position="409"/>
    </location>
</feature>
<dbReference type="PANTHER" id="PTHR31893:SF5">
    <property type="entry name" value="TRANSMEMBRANE PROTEIN 151 HOMOLOG"/>
    <property type="match status" value="1"/>
</dbReference>
<feature type="disulfide bond" evidence="6">
    <location>
        <begin position="291"/>
        <end position="300"/>
    </location>
</feature>
<evidence type="ECO:0000313" key="11">
    <source>
        <dbReference type="RefSeq" id="XP_065664965.1"/>
    </source>
</evidence>
<evidence type="ECO:0000256" key="3">
    <source>
        <dbReference type="ARBA" id="ARBA00022692"/>
    </source>
</evidence>
<evidence type="ECO:0000256" key="1">
    <source>
        <dbReference type="ARBA" id="ARBA00004141"/>
    </source>
</evidence>
<dbReference type="PANTHER" id="PTHR31893">
    <property type="entry name" value="TRANSMEMBRANE PROTEIN 151 HOMOLOG"/>
    <property type="match status" value="1"/>
</dbReference>
<protein>
    <submittedName>
        <fullName evidence="11">Uncharacterized protein LOC101240568</fullName>
    </submittedName>
</protein>
<dbReference type="Pfam" id="PF14857">
    <property type="entry name" value="TMEM151"/>
    <property type="match status" value="1"/>
</dbReference>
<evidence type="ECO:0000256" key="2">
    <source>
        <dbReference type="ARBA" id="ARBA00009583"/>
    </source>
</evidence>
<dbReference type="Gene3D" id="2.10.25.10">
    <property type="entry name" value="Laminin"/>
    <property type="match status" value="1"/>
</dbReference>
<dbReference type="PROSITE" id="PS00022">
    <property type="entry name" value="EGF_1"/>
    <property type="match status" value="1"/>
</dbReference>
<dbReference type="PROSITE" id="PS50026">
    <property type="entry name" value="EGF_3"/>
    <property type="match status" value="1"/>
</dbReference>
<dbReference type="GeneID" id="101240568"/>
<sequence>MVFLKLTTLCVFTLLVLTKKCFSDDLFSTLCSKIFFKQSQNEDVLFYKEVINGVYIKTDKVVDNFPLYLNERGNIYFQYTKTNNVFFFSKPFPGENFYLGLGADADKIKMTNPKIWIKNANRNNVFGGVVKKWFQWNQKNIYLKEDLQVECWNFTDCQFRDLTFNYNLPGYNNPINDYFLPLENTYAFNRQIYKHSNFDVTKWYLYYFNSFWNIGPNYTSTMVNWYVIDQALKPEFITNTWYKYNGIKLIFEQQVGVTLQCRGLNKPCSKDRCMNNGTCSVNQINRTTCTCLFNYNGDDCSQKSFGCKNDKDLVIEAGSLEPYFCLSGSNEVYDTLCKKSSSGEYVWKSDKKCTVLTTTKSTTKTTTSTTTKKSPKILFNADKYYWIYILAITLAAVNPILGPFIVWSYKDDSNYFRILSLWLYFSMVILIFLKVAISTFNLYTYGPKLFSTINTIAVISIPIFYLYILIEAQFCNEKKYLDSTYDGDEIDSYLNMIYEKEPLIFIIIECYHYETRTRTITYTDANGNLQSRMETYQEKVVSHTDALNFSFRTWKDVSNRSQVPTTHSRVTRIKLTKTFTFRDEQTSKEFSKVESNFIKENKNRDTHINYYTEINIDGFKERIMGVNSNRPFWLNKVCFQLAHFLTLSWPFRWLLNCSTQKVDHCIIKEISIIENNETLPTAPAILEQANYSEHAPFIAEQLELKLNPLTSTANFCTYPVPPYPDVPPPPYSGPLH</sequence>
<comment type="caution">
    <text evidence="6">Lacks conserved residue(s) required for the propagation of feature annotation.</text>
</comment>
<evidence type="ECO:0000256" key="8">
    <source>
        <dbReference type="SAM" id="SignalP"/>
    </source>
</evidence>
<comment type="subcellular location">
    <subcellularLocation>
        <location evidence="1">Membrane</location>
        <topology evidence="1">Multi-pass membrane protein</topology>
    </subcellularLocation>
</comment>
<evidence type="ECO:0000256" key="7">
    <source>
        <dbReference type="SAM" id="Phobius"/>
    </source>
</evidence>
<dbReference type="InterPro" id="IPR026767">
    <property type="entry name" value="Tmem151"/>
</dbReference>
<evidence type="ECO:0000256" key="4">
    <source>
        <dbReference type="ARBA" id="ARBA00022989"/>
    </source>
</evidence>
<evidence type="ECO:0000256" key="6">
    <source>
        <dbReference type="PROSITE-ProRule" id="PRU00076"/>
    </source>
</evidence>
<organism evidence="10 11">
    <name type="scientific">Hydra vulgaris</name>
    <name type="common">Hydra</name>
    <name type="synonym">Hydra attenuata</name>
    <dbReference type="NCBI Taxonomy" id="6087"/>
    <lineage>
        <taxon>Eukaryota</taxon>
        <taxon>Metazoa</taxon>
        <taxon>Cnidaria</taxon>
        <taxon>Hydrozoa</taxon>
        <taxon>Hydroidolina</taxon>
        <taxon>Anthoathecata</taxon>
        <taxon>Aplanulata</taxon>
        <taxon>Hydridae</taxon>
        <taxon>Hydra</taxon>
    </lineage>
</organism>
<dbReference type="CDD" id="cd00054">
    <property type="entry name" value="EGF_CA"/>
    <property type="match status" value="1"/>
</dbReference>
<dbReference type="RefSeq" id="XP_065664965.1">
    <property type="nucleotide sequence ID" value="XM_065808893.1"/>
</dbReference>
<dbReference type="Proteomes" id="UP001652625">
    <property type="component" value="Chromosome 11"/>
</dbReference>
<keyword evidence="10" id="KW-1185">Reference proteome</keyword>
<evidence type="ECO:0000313" key="10">
    <source>
        <dbReference type="Proteomes" id="UP001652625"/>
    </source>
</evidence>
<feature type="domain" description="EGF-like" evidence="9">
    <location>
        <begin position="264"/>
        <end position="301"/>
    </location>
</feature>
<evidence type="ECO:0000256" key="5">
    <source>
        <dbReference type="ARBA" id="ARBA00023136"/>
    </source>
</evidence>
<keyword evidence="6" id="KW-0245">EGF-like domain</keyword>
<keyword evidence="8" id="KW-0732">Signal</keyword>
<reference evidence="11" key="1">
    <citation type="submission" date="2025-08" db="UniProtKB">
        <authorList>
            <consortium name="RefSeq"/>
        </authorList>
    </citation>
    <scope>IDENTIFICATION</scope>
</reference>
<comment type="similarity">
    <text evidence="2">Belongs to the TMEM151 family.</text>
</comment>
<keyword evidence="6" id="KW-1015">Disulfide bond</keyword>
<keyword evidence="3 7" id="KW-0812">Transmembrane</keyword>
<evidence type="ECO:0000259" key="9">
    <source>
        <dbReference type="PROSITE" id="PS50026"/>
    </source>
</evidence>
<feature type="transmembrane region" description="Helical" evidence="7">
    <location>
        <begin position="421"/>
        <end position="443"/>
    </location>
</feature>
<accession>A0ABM4CSW1</accession>
<keyword evidence="4 7" id="KW-1133">Transmembrane helix</keyword>
<keyword evidence="5 7" id="KW-0472">Membrane</keyword>
<feature type="transmembrane region" description="Helical" evidence="7">
    <location>
        <begin position="449"/>
        <end position="470"/>
    </location>
</feature>
<feature type="chain" id="PRO_5045939734" evidence="8">
    <location>
        <begin position="24"/>
        <end position="736"/>
    </location>
</feature>
<feature type="signal peptide" evidence="8">
    <location>
        <begin position="1"/>
        <end position="23"/>
    </location>
</feature>
<name>A0ABM4CSW1_HYDVU</name>
<proteinExistence type="inferred from homology"/>
<dbReference type="InterPro" id="IPR000742">
    <property type="entry name" value="EGF"/>
</dbReference>
<dbReference type="SUPFAM" id="SSF57196">
    <property type="entry name" value="EGF/Laminin"/>
    <property type="match status" value="1"/>
</dbReference>
<gene>
    <name evidence="11" type="primary">LOC101240568</name>
</gene>